<dbReference type="NCBIfam" id="NF002091">
    <property type="entry name" value="PRK00924.1"/>
    <property type="match status" value="1"/>
</dbReference>
<evidence type="ECO:0000313" key="8">
    <source>
        <dbReference type="Proteomes" id="UP000295164"/>
    </source>
</evidence>
<dbReference type="Gene3D" id="2.60.120.520">
    <property type="entry name" value="pectin degrading enzyme 5-keto 4- deoxyuronate isomerase, domain 1"/>
    <property type="match status" value="1"/>
</dbReference>
<comment type="catalytic activity">
    <reaction evidence="1 6">
        <text>5-dehydro-4-deoxy-D-glucuronate = 3-deoxy-D-glycero-2,5-hexodiulosonate</text>
        <dbReference type="Rhea" id="RHEA:23896"/>
        <dbReference type="ChEBI" id="CHEBI:17117"/>
        <dbReference type="ChEBI" id="CHEBI:29071"/>
        <dbReference type="EC" id="5.3.1.17"/>
    </reaction>
</comment>
<dbReference type="EMBL" id="SKFH01000009">
    <property type="protein sequence ID" value="TCZ72934.1"/>
    <property type="molecule type" value="Genomic_DNA"/>
</dbReference>
<dbReference type="Pfam" id="PF04962">
    <property type="entry name" value="KduI"/>
    <property type="match status" value="1"/>
</dbReference>
<dbReference type="InterPro" id="IPR027449">
    <property type="entry name" value="KduI_N"/>
</dbReference>
<feature type="binding site" evidence="6">
    <location>
        <position position="243"/>
    </location>
    <ligand>
        <name>Zn(2+)</name>
        <dbReference type="ChEBI" id="CHEBI:29105"/>
    </ligand>
</feature>
<dbReference type="PANTHER" id="PTHR38461">
    <property type="entry name" value="4-DEOXY-L-THREO-5-HEXOSULOSE-URONATE KETOL-ISOMERASE"/>
    <property type="match status" value="1"/>
</dbReference>
<dbReference type="InterPro" id="IPR011051">
    <property type="entry name" value="RmlC_Cupin_sf"/>
</dbReference>
<comment type="pathway">
    <text evidence="6">Glycan metabolism; pectin degradation; 2-dehydro-3-deoxy-D-gluconate from pectin: step 4/5.</text>
</comment>
<dbReference type="GO" id="GO:0008697">
    <property type="term" value="F:4-deoxy-L-threo-5-hexosulose-uronate ketol-isomerase activity"/>
    <property type="evidence" value="ECO:0007669"/>
    <property type="project" value="UniProtKB-UniRule"/>
</dbReference>
<reference evidence="7 8" key="1">
    <citation type="submission" date="2019-03" db="EMBL/GenBank/DDBJ databases">
        <authorList>
            <person name="Kim M.K.M."/>
        </authorList>
    </citation>
    <scope>NUCLEOTIDE SEQUENCE [LARGE SCALE GENOMIC DNA]</scope>
    <source>
        <strain evidence="7 8">17J68-15</strain>
    </source>
</reference>
<dbReference type="InterPro" id="IPR007045">
    <property type="entry name" value="KduI"/>
</dbReference>
<evidence type="ECO:0000256" key="3">
    <source>
        <dbReference type="ARBA" id="ARBA00022723"/>
    </source>
</evidence>
<dbReference type="GO" id="GO:0008270">
    <property type="term" value="F:zinc ion binding"/>
    <property type="evidence" value="ECO:0007669"/>
    <property type="project" value="UniProtKB-UniRule"/>
</dbReference>
<dbReference type="Gene3D" id="2.60.120.10">
    <property type="entry name" value="Jelly Rolls"/>
    <property type="match status" value="1"/>
</dbReference>
<sequence length="276" mass="30507">MEVRYESSRRETASMNTEELRSNFLIQSLMQPGVVRLVYSHYDRMIVGGAVPLGNPLKLDTHSELKSDYFLERRELGVINVGGPGTVQVDGKSFSLDKLDGLYVGRGVQAVTFASDDASAPAHFYLLSAPAHAVYPAHRCTAAEAAPVTLGDAATSNRRTIYKYIHAEGIQSCQLVMGLTRLDTGSVWNTMPPHLHSRRMEVYFYFDVPDGQRVFHLMGEPQQTRHLVVANHEALLSPPWSIHAGCGTANYGFIWGMAGENRDYTDVDAVPLHTLA</sequence>
<dbReference type="OrthoDB" id="9770644at2"/>
<dbReference type="CDD" id="cd20491">
    <property type="entry name" value="cupin_KduI_C"/>
    <property type="match status" value="1"/>
</dbReference>
<feature type="binding site" evidence="6">
    <location>
        <position position="194"/>
    </location>
    <ligand>
        <name>Zn(2+)</name>
        <dbReference type="ChEBI" id="CHEBI:29105"/>
    </ligand>
</feature>
<keyword evidence="4 6" id="KW-0862">Zinc</keyword>
<feature type="binding site" evidence="6">
    <location>
        <position position="196"/>
    </location>
    <ligand>
        <name>Zn(2+)</name>
        <dbReference type="ChEBI" id="CHEBI:29105"/>
    </ligand>
</feature>
<dbReference type="RefSeq" id="WP_131851569.1">
    <property type="nucleotide sequence ID" value="NZ_SKFH01000009.1"/>
</dbReference>
<comment type="caution">
    <text evidence="7">The sequence shown here is derived from an EMBL/GenBank/DDBJ whole genome shotgun (WGS) entry which is preliminary data.</text>
</comment>
<comment type="cofactor">
    <cofactor evidence="6">
        <name>Zn(2+)</name>
        <dbReference type="ChEBI" id="CHEBI:29105"/>
    </cofactor>
    <text evidence="6">Binds 1 zinc ion per subunit.</text>
</comment>
<comment type="similarity">
    <text evidence="2 6">Belongs to the KduI family.</text>
</comment>
<gene>
    <name evidence="6" type="primary">kduI</name>
    <name evidence="7" type="ORF">E0486_07670</name>
</gene>
<evidence type="ECO:0000256" key="1">
    <source>
        <dbReference type="ARBA" id="ARBA00000552"/>
    </source>
</evidence>
<dbReference type="GO" id="GO:0045490">
    <property type="term" value="P:pectin catabolic process"/>
    <property type="evidence" value="ECO:0007669"/>
    <property type="project" value="UniProtKB-UniRule"/>
</dbReference>
<evidence type="ECO:0000256" key="4">
    <source>
        <dbReference type="ARBA" id="ARBA00022833"/>
    </source>
</evidence>
<dbReference type="HAMAP" id="MF_00687">
    <property type="entry name" value="KduI"/>
    <property type="match status" value="1"/>
</dbReference>
<dbReference type="GO" id="GO:0042840">
    <property type="term" value="P:D-glucuronate catabolic process"/>
    <property type="evidence" value="ECO:0007669"/>
    <property type="project" value="TreeGrafter"/>
</dbReference>
<keyword evidence="8" id="KW-1185">Reference proteome</keyword>
<feature type="binding site" evidence="6">
    <location>
        <position position="201"/>
    </location>
    <ligand>
        <name>Zn(2+)</name>
        <dbReference type="ChEBI" id="CHEBI:29105"/>
    </ligand>
</feature>
<dbReference type="PIRSF" id="PIRSF006625">
    <property type="entry name" value="KduI"/>
    <property type="match status" value="1"/>
</dbReference>
<evidence type="ECO:0000313" key="7">
    <source>
        <dbReference type="EMBL" id="TCZ72934.1"/>
    </source>
</evidence>
<comment type="function">
    <text evidence="6">Catalyzes the isomerization of 5-dehydro-4-deoxy-D-glucuronate to 3-deoxy-D-glycero-2,5-hexodiulosonate.</text>
</comment>
<keyword evidence="5 6" id="KW-0413">Isomerase</keyword>
<dbReference type="CDD" id="cd20294">
    <property type="entry name" value="cupin_KduI_N"/>
    <property type="match status" value="1"/>
</dbReference>
<proteinExistence type="inferred from homology"/>
<evidence type="ECO:0000256" key="5">
    <source>
        <dbReference type="ARBA" id="ARBA00023235"/>
    </source>
</evidence>
<name>A0A4R4E0J2_9BACT</name>
<dbReference type="InterPro" id="IPR021120">
    <property type="entry name" value="KduI/IolB_isomerase"/>
</dbReference>
<dbReference type="EC" id="5.3.1.17" evidence="6"/>
<organism evidence="7 8">
    <name type="scientific">Flaviaesturariibacter aridisoli</name>
    <dbReference type="NCBI Taxonomy" id="2545761"/>
    <lineage>
        <taxon>Bacteria</taxon>
        <taxon>Pseudomonadati</taxon>
        <taxon>Bacteroidota</taxon>
        <taxon>Chitinophagia</taxon>
        <taxon>Chitinophagales</taxon>
        <taxon>Chitinophagaceae</taxon>
        <taxon>Flaviaestuariibacter</taxon>
    </lineage>
</organism>
<keyword evidence="3 6" id="KW-0479">Metal-binding</keyword>
<evidence type="ECO:0000256" key="6">
    <source>
        <dbReference type="HAMAP-Rule" id="MF_00687"/>
    </source>
</evidence>
<dbReference type="AlphaFoldDB" id="A0A4R4E0J2"/>
<dbReference type="UniPathway" id="UPA00545">
    <property type="reaction ID" value="UER00826"/>
</dbReference>
<dbReference type="GO" id="GO:0019698">
    <property type="term" value="P:D-galacturonate catabolic process"/>
    <property type="evidence" value="ECO:0007669"/>
    <property type="project" value="TreeGrafter"/>
</dbReference>
<dbReference type="Proteomes" id="UP000295164">
    <property type="component" value="Unassembled WGS sequence"/>
</dbReference>
<dbReference type="PANTHER" id="PTHR38461:SF1">
    <property type="entry name" value="4-DEOXY-L-THREO-5-HEXOSULOSE-URONATE KETOL-ISOMERASE"/>
    <property type="match status" value="1"/>
</dbReference>
<accession>A0A4R4E0J2</accession>
<protein>
    <recommendedName>
        <fullName evidence="6">4-deoxy-L-threo-5-hexosulose-uronate ketol-isomerase</fullName>
        <ecNumber evidence="6">5.3.1.17</ecNumber>
    </recommendedName>
    <alternativeName>
        <fullName evidence="6">5-keto-4-deoxyuronate isomerase</fullName>
    </alternativeName>
    <alternativeName>
        <fullName evidence="6">DKI isomerase</fullName>
    </alternativeName>
</protein>
<dbReference type="SUPFAM" id="SSF51182">
    <property type="entry name" value="RmlC-like cupins"/>
    <property type="match status" value="1"/>
</dbReference>
<dbReference type="InterPro" id="IPR014710">
    <property type="entry name" value="RmlC-like_jellyroll"/>
</dbReference>
<evidence type="ECO:0000256" key="2">
    <source>
        <dbReference type="ARBA" id="ARBA00008086"/>
    </source>
</evidence>